<dbReference type="PRINTS" id="PR01438">
    <property type="entry name" value="UNVRSLSTRESS"/>
</dbReference>
<sequence>MSSFRFHVQTVLFPTDDSPAAEAARPLAERLAERHGATLHVLRVQIIPPALADPSGTDSTAEADGVVEATRRAPTAADAIVRYAGEVDADVVVMGSHGRSGWNRLTLGSTAEDVLRQADCPVLTVGPEADAERGGPVLAPLAFESASDLALETAVALAEERGTRVVALHVVEPVQVPAPYGMTFGAVDLAALNDRVTGTLRRWVAPYADGPVPVDVEVRHGIAAHAVLDAAAELGAGLVVQASHGRRGLSRWLLGSVAEEVARRAPCPVLTLRIGGAGGARAEAAPPLAVPRADWPDLFDALSRRAAGSPHEVSVDVVSPDAAGPVLQAVPLVGITYDPREDAIDVMAEGAEHRVARPFAVRSEAGAWTLDAALDPEAPGPWALDVVGPDGTRERIVVRPTDAA</sequence>
<dbReference type="InterPro" id="IPR006016">
    <property type="entry name" value="UspA"/>
</dbReference>
<proteinExistence type="inferred from homology"/>
<gene>
    <name evidence="3" type="ORF">RM540_03725</name>
</gene>
<dbReference type="Pfam" id="PF00582">
    <property type="entry name" value="Usp"/>
    <property type="match status" value="2"/>
</dbReference>
<comment type="similarity">
    <text evidence="1">Belongs to the universal stress protein A family.</text>
</comment>
<reference evidence="3 4" key="1">
    <citation type="submission" date="2023-09" db="EMBL/GenBank/DDBJ databases">
        <authorList>
            <person name="Rey-Velasco X."/>
        </authorList>
    </citation>
    <scope>NUCLEOTIDE SEQUENCE [LARGE SCALE GENOMIC DNA]</scope>
    <source>
        <strain evidence="3 4">F394</strain>
    </source>
</reference>
<dbReference type="PANTHER" id="PTHR46268">
    <property type="entry name" value="STRESS RESPONSE PROTEIN NHAX"/>
    <property type="match status" value="1"/>
</dbReference>
<protein>
    <submittedName>
        <fullName evidence="3">Universal stress protein</fullName>
    </submittedName>
</protein>
<dbReference type="InterPro" id="IPR035223">
    <property type="entry name" value="DUF5335"/>
</dbReference>
<organism evidence="3 4">
    <name type="scientific">Rubrivirga litoralis</name>
    <dbReference type="NCBI Taxonomy" id="3075598"/>
    <lineage>
        <taxon>Bacteria</taxon>
        <taxon>Pseudomonadati</taxon>
        <taxon>Rhodothermota</taxon>
        <taxon>Rhodothermia</taxon>
        <taxon>Rhodothermales</taxon>
        <taxon>Rubricoccaceae</taxon>
        <taxon>Rubrivirga</taxon>
    </lineage>
</organism>
<feature type="domain" description="UspA" evidence="2">
    <location>
        <begin position="60"/>
        <end position="125"/>
    </location>
</feature>
<evidence type="ECO:0000313" key="4">
    <source>
        <dbReference type="Proteomes" id="UP001267426"/>
    </source>
</evidence>
<dbReference type="Gene3D" id="3.40.50.620">
    <property type="entry name" value="HUPs"/>
    <property type="match status" value="2"/>
</dbReference>
<dbReference type="Proteomes" id="UP001267426">
    <property type="component" value="Unassembled WGS sequence"/>
</dbReference>
<dbReference type="RefSeq" id="WP_311662183.1">
    <property type="nucleotide sequence ID" value="NZ_JAVRHT010000005.1"/>
</dbReference>
<evidence type="ECO:0000256" key="1">
    <source>
        <dbReference type="ARBA" id="ARBA00008791"/>
    </source>
</evidence>
<comment type="caution">
    <text evidence="3">The sequence shown here is derived from an EMBL/GenBank/DDBJ whole genome shotgun (WGS) entry which is preliminary data.</text>
</comment>
<feature type="domain" description="UspA" evidence="2">
    <location>
        <begin position="137"/>
        <end position="273"/>
    </location>
</feature>
<dbReference type="InterPro" id="IPR014729">
    <property type="entry name" value="Rossmann-like_a/b/a_fold"/>
</dbReference>
<dbReference type="EMBL" id="JAVRHT010000005">
    <property type="protein sequence ID" value="MDT0630847.1"/>
    <property type="molecule type" value="Genomic_DNA"/>
</dbReference>
<dbReference type="SUPFAM" id="SSF52402">
    <property type="entry name" value="Adenine nucleotide alpha hydrolases-like"/>
    <property type="match status" value="2"/>
</dbReference>
<dbReference type="Pfam" id="PF17269">
    <property type="entry name" value="DUF5335"/>
    <property type="match status" value="1"/>
</dbReference>
<evidence type="ECO:0000313" key="3">
    <source>
        <dbReference type="EMBL" id="MDT0630847.1"/>
    </source>
</evidence>
<evidence type="ECO:0000259" key="2">
    <source>
        <dbReference type="Pfam" id="PF00582"/>
    </source>
</evidence>
<dbReference type="CDD" id="cd00293">
    <property type="entry name" value="USP-like"/>
    <property type="match status" value="2"/>
</dbReference>
<dbReference type="PANTHER" id="PTHR46268:SF6">
    <property type="entry name" value="UNIVERSAL STRESS PROTEIN UP12"/>
    <property type="match status" value="1"/>
</dbReference>
<accession>A0ABU3BNI2</accession>
<dbReference type="InterPro" id="IPR006015">
    <property type="entry name" value="Universal_stress_UspA"/>
</dbReference>
<name>A0ABU3BNI2_9BACT</name>
<keyword evidence="4" id="KW-1185">Reference proteome</keyword>